<feature type="transmembrane region" description="Helical" evidence="1">
    <location>
        <begin position="23"/>
        <end position="41"/>
    </location>
</feature>
<accession>A0A1F6DNL8</accession>
<evidence type="ECO:0000256" key="1">
    <source>
        <dbReference type="SAM" id="Phobius"/>
    </source>
</evidence>
<evidence type="ECO:0000313" key="2">
    <source>
        <dbReference type="EMBL" id="OGG62612.1"/>
    </source>
</evidence>
<sequence>MNENQNLHHAQPVRTQKSGGNNTVLIVILVIIAVAGLAFYLKPWERFMSPASAPASATGSQSQTPESLDAIAALSKIYEVPVGDEPILYTIDDAQALIAQQAFFTGAQNGDTLFIFPQNMKAVIFSQARNKVINAGPLSYQGDGNPAATGIDPTVPFEGE</sequence>
<protein>
    <submittedName>
        <fullName evidence="2">Uncharacterized protein</fullName>
    </submittedName>
</protein>
<dbReference type="Proteomes" id="UP000176511">
    <property type="component" value="Unassembled WGS sequence"/>
</dbReference>
<proteinExistence type="predicted"/>
<comment type="caution">
    <text evidence="2">The sequence shown here is derived from an EMBL/GenBank/DDBJ whole genome shotgun (WGS) entry which is preliminary data.</text>
</comment>
<reference evidence="2 3" key="1">
    <citation type="journal article" date="2016" name="Nat. Commun.">
        <title>Thousands of microbial genomes shed light on interconnected biogeochemical processes in an aquifer system.</title>
        <authorList>
            <person name="Anantharaman K."/>
            <person name="Brown C.T."/>
            <person name="Hug L.A."/>
            <person name="Sharon I."/>
            <person name="Castelle C.J."/>
            <person name="Probst A.J."/>
            <person name="Thomas B.C."/>
            <person name="Singh A."/>
            <person name="Wilkins M.J."/>
            <person name="Karaoz U."/>
            <person name="Brodie E.L."/>
            <person name="Williams K.H."/>
            <person name="Hubbard S.S."/>
            <person name="Banfield J.F."/>
        </authorList>
    </citation>
    <scope>NUCLEOTIDE SEQUENCE [LARGE SCALE GENOMIC DNA]</scope>
</reference>
<keyword evidence="1" id="KW-0472">Membrane</keyword>
<organism evidence="2 3">
    <name type="scientific">Candidatus Kaiserbacteria bacterium RIFCSPHIGHO2_02_FULL_49_34</name>
    <dbReference type="NCBI Taxonomy" id="1798491"/>
    <lineage>
        <taxon>Bacteria</taxon>
        <taxon>Candidatus Kaiseribacteriota</taxon>
    </lineage>
</organism>
<keyword evidence="1" id="KW-0812">Transmembrane</keyword>
<keyword evidence="1" id="KW-1133">Transmembrane helix</keyword>
<name>A0A1F6DNL8_9BACT</name>
<dbReference type="AlphaFoldDB" id="A0A1F6DNL8"/>
<gene>
    <name evidence="2" type="ORF">A3C87_03960</name>
</gene>
<evidence type="ECO:0000313" key="3">
    <source>
        <dbReference type="Proteomes" id="UP000176511"/>
    </source>
</evidence>
<dbReference type="EMBL" id="MFLE01000003">
    <property type="protein sequence ID" value="OGG62612.1"/>
    <property type="molecule type" value="Genomic_DNA"/>
</dbReference>